<dbReference type="PANTHER" id="PTHR38011:SF11">
    <property type="entry name" value="2,5-DIAMINO-6-RIBOSYLAMINO-4(3H)-PYRIMIDINONE 5'-PHOSPHATE REDUCTASE"/>
    <property type="match status" value="1"/>
</dbReference>
<name>A0A1I6SY53_9EURY</name>
<evidence type="ECO:0000259" key="1">
    <source>
        <dbReference type="Pfam" id="PF01872"/>
    </source>
</evidence>
<evidence type="ECO:0000313" key="3">
    <source>
        <dbReference type="Proteomes" id="UP000199199"/>
    </source>
</evidence>
<dbReference type="RefSeq" id="WP_217642015.1">
    <property type="nucleotide sequence ID" value="NZ_FOZS01000002.1"/>
</dbReference>
<dbReference type="InterPro" id="IPR002734">
    <property type="entry name" value="RibDG_C"/>
</dbReference>
<dbReference type="PANTHER" id="PTHR38011">
    <property type="entry name" value="DIHYDROFOLATE REDUCTASE FAMILY PROTEIN (AFU_ORTHOLOGUE AFUA_8G06820)"/>
    <property type="match status" value="1"/>
</dbReference>
<gene>
    <name evidence="2" type="ORF">SAMN04488556_2988</name>
</gene>
<dbReference type="GO" id="GO:0008703">
    <property type="term" value="F:5-amino-6-(5-phosphoribosylamino)uracil reductase activity"/>
    <property type="evidence" value="ECO:0007669"/>
    <property type="project" value="InterPro"/>
</dbReference>
<keyword evidence="3" id="KW-1185">Reference proteome</keyword>
<reference evidence="3" key="1">
    <citation type="submission" date="2016-10" db="EMBL/GenBank/DDBJ databases">
        <authorList>
            <person name="Varghese N."/>
            <person name="Submissions S."/>
        </authorList>
    </citation>
    <scope>NUCLEOTIDE SEQUENCE [LARGE SCALE GENOMIC DNA]</scope>
    <source>
        <strain evidence="3">DSM 22427</strain>
    </source>
</reference>
<dbReference type="InterPro" id="IPR024072">
    <property type="entry name" value="DHFR-like_dom_sf"/>
</dbReference>
<dbReference type="OrthoDB" id="7348at2157"/>
<dbReference type="Pfam" id="PF01872">
    <property type="entry name" value="RibD_C"/>
    <property type="match status" value="1"/>
</dbReference>
<dbReference type="InterPro" id="IPR050765">
    <property type="entry name" value="Riboflavin_Biosynth_HTPR"/>
</dbReference>
<proteinExistence type="predicted"/>
<dbReference type="AlphaFoldDB" id="A0A1I6SY53"/>
<dbReference type="EMBL" id="FOZS01000002">
    <property type="protein sequence ID" value="SFS81817.1"/>
    <property type="molecule type" value="Genomic_DNA"/>
</dbReference>
<protein>
    <submittedName>
        <fullName evidence="2">Dihydrofolate reductase</fullName>
    </submittedName>
</protein>
<dbReference type="SUPFAM" id="SSF53597">
    <property type="entry name" value="Dihydrofolate reductase-like"/>
    <property type="match status" value="1"/>
</dbReference>
<dbReference type="Gene3D" id="3.40.430.10">
    <property type="entry name" value="Dihydrofolate Reductase, subunit A"/>
    <property type="match status" value="1"/>
</dbReference>
<feature type="domain" description="Bacterial bifunctional deaminase-reductase C-terminal" evidence="1">
    <location>
        <begin position="99"/>
        <end position="192"/>
    </location>
</feature>
<sequence>MGDRLRYEQTGLSRQTASYKAIERMKTQYYAATSIDGYLADADNSLDWLLRFGDVEGVNQDYSRFVDQVGALAMGSATYEWLLEHENLLEHPENWPYETPAWVFSTRELPAVEGADIRFVRGDVAPVHADMAKAADGKNVWLVGGGELAGQFYDHGLLDEILLSVAPVTLASGAPLLPRRITEPPLKLVTVEKREDVFAVLTYEVHEPTEK</sequence>
<organism evidence="2 3">
    <name type="scientific">Halostagnicola kamekurae</name>
    <dbReference type="NCBI Taxonomy" id="619731"/>
    <lineage>
        <taxon>Archaea</taxon>
        <taxon>Methanobacteriati</taxon>
        <taxon>Methanobacteriota</taxon>
        <taxon>Stenosarchaea group</taxon>
        <taxon>Halobacteria</taxon>
        <taxon>Halobacteriales</taxon>
        <taxon>Natrialbaceae</taxon>
        <taxon>Halostagnicola</taxon>
    </lineage>
</organism>
<dbReference type="Proteomes" id="UP000199199">
    <property type="component" value="Unassembled WGS sequence"/>
</dbReference>
<accession>A0A1I6SY53</accession>
<evidence type="ECO:0000313" key="2">
    <source>
        <dbReference type="EMBL" id="SFS81817.1"/>
    </source>
</evidence>
<dbReference type="GO" id="GO:0009231">
    <property type="term" value="P:riboflavin biosynthetic process"/>
    <property type="evidence" value="ECO:0007669"/>
    <property type="project" value="InterPro"/>
</dbReference>